<protein>
    <submittedName>
        <fullName evidence="2">Uncharacterized protein</fullName>
    </submittedName>
</protein>
<reference evidence="1" key="1">
    <citation type="submission" date="2013-12" db="EMBL/GenBank/DDBJ databases">
        <authorList>
            <person name="Aslett M."/>
        </authorList>
    </citation>
    <scope>NUCLEOTIDE SEQUENCE [LARGE SCALE GENOMIC DNA]</scope>
    <source>
        <strain evidence="1">Lindley</strain>
    </source>
</reference>
<dbReference type="AlphaFoldDB" id="A0A183BIE7"/>
<keyword evidence="1" id="KW-1185">Reference proteome</keyword>
<evidence type="ECO:0000313" key="2">
    <source>
        <dbReference type="WBParaSite" id="GPLIN_000037600"/>
    </source>
</evidence>
<reference evidence="2" key="3">
    <citation type="submission" date="2016-06" db="UniProtKB">
        <authorList>
            <consortium name="WormBaseParasite"/>
        </authorList>
    </citation>
    <scope>IDENTIFICATION</scope>
</reference>
<evidence type="ECO:0000313" key="1">
    <source>
        <dbReference type="Proteomes" id="UP000050741"/>
    </source>
</evidence>
<accession>A0A183BIE7</accession>
<proteinExistence type="predicted"/>
<name>A0A183BIE7_GLOPA</name>
<reference evidence="1" key="2">
    <citation type="submission" date="2014-05" db="EMBL/GenBank/DDBJ databases">
        <title>The genome and life-stage specific transcriptomes of Globodera pallida elucidate key aspects of plant parasitism by a cyst nematode.</title>
        <authorList>
            <person name="Cotton J.A."/>
            <person name="Lilley C.J."/>
            <person name="Jones L.M."/>
            <person name="Kikuchi T."/>
            <person name="Reid A.J."/>
            <person name="Thorpe P."/>
            <person name="Tsai I.J."/>
            <person name="Beasley H."/>
            <person name="Blok V."/>
            <person name="Cock P.J.A."/>
            <person name="Van den Akker S.E."/>
            <person name="Holroyd N."/>
            <person name="Hunt M."/>
            <person name="Mantelin S."/>
            <person name="Naghra H."/>
            <person name="Pain A."/>
            <person name="Palomares-Rius J.E."/>
            <person name="Zarowiecki M."/>
            <person name="Berriman M."/>
            <person name="Jones J.T."/>
            <person name="Urwin P.E."/>
        </authorList>
    </citation>
    <scope>NUCLEOTIDE SEQUENCE [LARGE SCALE GENOMIC DNA]</scope>
    <source>
        <strain evidence="1">Lindley</strain>
    </source>
</reference>
<sequence>MNILDGMVNHLEDKTTDLKFIYAQISFFELWGETEDWGLAELDEEEQTGDRGVTVRESKRAYLGSLWDRGETEDWGLAELDEEEKTGDGCHC</sequence>
<dbReference type="Proteomes" id="UP000050741">
    <property type="component" value="Unassembled WGS sequence"/>
</dbReference>
<dbReference type="WBParaSite" id="GPLIN_000037600">
    <property type="protein sequence ID" value="GPLIN_000037600"/>
    <property type="gene ID" value="GPLIN_000037600"/>
</dbReference>
<organism evidence="1 2">
    <name type="scientific">Globodera pallida</name>
    <name type="common">Potato cyst nematode worm</name>
    <name type="synonym">Heterodera pallida</name>
    <dbReference type="NCBI Taxonomy" id="36090"/>
    <lineage>
        <taxon>Eukaryota</taxon>
        <taxon>Metazoa</taxon>
        <taxon>Ecdysozoa</taxon>
        <taxon>Nematoda</taxon>
        <taxon>Chromadorea</taxon>
        <taxon>Rhabditida</taxon>
        <taxon>Tylenchina</taxon>
        <taxon>Tylenchomorpha</taxon>
        <taxon>Tylenchoidea</taxon>
        <taxon>Heteroderidae</taxon>
        <taxon>Heteroderinae</taxon>
        <taxon>Globodera</taxon>
    </lineage>
</organism>